<accession>A0ABR7NDZ0</accession>
<evidence type="ECO:0000313" key="1">
    <source>
        <dbReference type="EMBL" id="MBC8574625.1"/>
    </source>
</evidence>
<organism evidence="1 2">
    <name type="scientific">Jingyaoa shaoxingensis</name>
    <dbReference type="NCBI Taxonomy" id="2763671"/>
    <lineage>
        <taxon>Bacteria</taxon>
        <taxon>Bacillati</taxon>
        <taxon>Bacillota</taxon>
        <taxon>Clostridia</taxon>
        <taxon>Lachnospirales</taxon>
        <taxon>Lachnospiraceae</taxon>
        <taxon>Jingyaoa</taxon>
    </lineage>
</organism>
<evidence type="ECO:0000313" key="2">
    <source>
        <dbReference type="Proteomes" id="UP000657421"/>
    </source>
</evidence>
<comment type="caution">
    <text evidence="1">The sequence shown here is derived from an EMBL/GenBank/DDBJ whole genome shotgun (WGS) entry which is preliminary data.</text>
</comment>
<keyword evidence="2" id="KW-1185">Reference proteome</keyword>
<dbReference type="RefSeq" id="WP_249310066.1">
    <property type="nucleotide sequence ID" value="NZ_JACRSZ010000028.1"/>
</dbReference>
<sequence length="92" mass="10783">MKQELYHFFGRTDETPSKAAFYHQRAKLKDNALWELLQIFNQKLQPTLYRNRYRLVACDVSVADEVDPELLAKVLANPEMRALLNSLARTMK</sequence>
<protein>
    <submittedName>
        <fullName evidence="1">Uncharacterized protein</fullName>
    </submittedName>
</protein>
<dbReference type="EMBL" id="JACRSZ010000028">
    <property type="protein sequence ID" value="MBC8574625.1"/>
    <property type="molecule type" value="Genomic_DNA"/>
</dbReference>
<reference evidence="1 2" key="1">
    <citation type="submission" date="2020-08" db="EMBL/GenBank/DDBJ databases">
        <title>Genome public.</title>
        <authorList>
            <person name="Liu C."/>
            <person name="Sun Q."/>
        </authorList>
    </citation>
    <scope>NUCLEOTIDE SEQUENCE [LARGE SCALE GENOMIC DNA]</scope>
    <source>
        <strain evidence="1 2">NSJ-46</strain>
    </source>
</reference>
<name>A0ABR7NDZ0_9FIRM</name>
<dbReference type="Proteomes" id="UP000657421">
    <property type="component" value="Unassembled WGS sequence"/>
</dbReference>
<proteinExistence type="predicted"/>
<gene>
    <name evidence="1" type="ORF">H8716_16430</name>
</gene>